<sequence length="212" mass="23582">MRDEARPPQTLPQGQCVRTSAETGIVQEWTSCALPSRAAIVGEAAGCVDETGVVVVVRRGAGLPMARISTRLRAEYAPLIGDRLTLAPKRPECVCKFAIRSAHRRITFDCPCRCRDWVWQIAPVTGPWNPDKSQMRDHQGPNRYRKPSGRHSCGRRANPSGHREACLVAPRKTRDTWIWVLEPMCCTASGCEVLRVPAVDVPEGTYYLANFN</sequence>
<reference evidence="2" key="1">
    <citation type="journal article" date="2021" name="Nat. Commun.">
        <title>Genetic determinants of endophytism in the Arabidopsis root mycobiome.</title>
        <authorList>
            <person name="Mesny F."/>
            <person name="Miyauchi S."/>
            <person name="Thiergart T."/>
            <person name="Pickel B."/>
            <person name="Atanasova L."/>
            <person name="Karlsson M."/>
            <person name="Huettel B."/>
            <person name="Barry K.W."/>
            <person name="Haridas S."/>
            <person name="Chen C."/>
            <person name="Bauer D."/>
            <person name="Andreopoulos W."/>
            <person name="Pangilinan J."/>
            <person name="LaButti K."/>
            <person name="Riley R."/>
            <person name="Lipzen A."/>
            <person name="Clum A."/>
            <person name="Drula E."/>
            <person name="Henrissat B."/>
            <person name="Kohler A."/>
            <person name="Grigoriev I.V."/>
            <person name="Martin F.M."/>
            <person name="Hacquard S."/>
        </authorList>
    </citation>
    <scope>NUCLEOTIDE SEQUENCE</scope>
    <source>
        <strain evidence="2">MPI-CAGE-CH-0230</strain>
    </source>
</reference>
<feature type="region of interest" description="Disordered" evidence="1">
    <location>
        <begin position="129"/>
        <end position="161"/>
    </location>
</feature>
<keyword evidence="3" id="KW-1185">Reference proteome</keyword>
<dbReference type="RefSeq" id="XP_046007067.1">
    <property type="nucleotide sequence ID" value="XM_046151155.1"/>
</dbReference>
<dbReference type="EMBL" id="JAGTJQ010000010">
    <property type="protein sequence ID" value="KAH7020866.1"/>
    <property type="molecule type" value="Genomic_DNA"/>
</dbReference>
<evidence type="ECO:0000313" key="2">
    <source>
        <dbReference type="EMBL" id="KAH7020866.1"/>
    </source>
</evidence>
<organism evidence="2 3">
    <name type="scientific">Microdochium trichocladiopsis</name>
    <dbReference type="NCBI Taxonomy" id="1682393"/>
    <lineage>
        <taxon>Eukaryota</taxon>
        <taxon>Fungi</taxon>
        <taxon>Dikarya</taxon>
        <taxon>Ascomycota</taxon>
        <taxon>Pezizomycotina</taxon>
        <taxon>Sordariomycetes</taxon>
        <taxon>Xylariomycetidae</taxon>
        <taxon>Xylariales</taxon>
        <taxon>Microdochiaceae</taxon>
        <taxon>Microdochium</taxon>
    </lineage>
</organism>
<dbReference type="AlphaFoldDB" id="A0A9P8XUV2"/>
<comment type="caution">
    <text evidence="2">The sequence shown here is derived from an EMBL/GenBank/DDBJ whole genome shotgun (WGS) entry which is preliminary data.</text>
</comment>
<gene>
    <name evidence="2" type="ORF">B0I36DRAFT_26270</name>
</gene>
<protein>
    <submittedName>
        <fullName evidence="2">Uncharacterized protein</fullName>
    </submittedName>
</protein>
<accession>A0A9P8XUV2</accession>
<dbReference type="GeneID" id="70180701"/>
<feature type="compositionally biased region" description="Basic residues" evidence="1">
    <location>
        <begin position="143"/>
        <end position="154"/>
    </location>
</feature>
<name>A0A9P8XUV2_9PEZI</name>
<proteinExistence type="predicted"/>
<evidence type="ECO:0000256" key="1">
    <source>
        <dbReference type="SAM" id="MobiDB-lite"/>
    </source>
</evidence>
<evidence type="ECO:0000313" key="3">
    <source>
        <dbReference type="Proteomes" id="UP000756346"/>
    </source>
</evidence>
<dbReference type="Proteomes" id="UP000756346">
    <property type="component" value="Unassembled WGS sequence"/>
</dbReference>